<comment type="caution">
    <text evidence="3">The sequence shown here is derived from an EMBL/GenBank/DDBJ whole genome shotgun (WGS) entry which is preliminary data.</text>
</comment>
<dbReference type="AlphaFoldDB" id="A0A2T4LV93"/>
<feature type="domain" description="Methyltransferase" evidence="2">
    <location>
        <begin position="40"/>
        <end position="159"/>
    </location>
</feature>
<name>A0A2T4LV93_9STAP</name>
<gene>
    <name evidence="3" type="ORF">BUY34_01695</name>
</gene>
<dbReference type="InterPro" id="IPR029063">
    <property type="entry name" value="SAM-dependent_MTases_sf"/>
</dbReference>
<dbReference type="Gene3D" id="3.40.50.150">
    <property type="entry name" value="Vaccinia Virus protein VP39"/>
    <property type="match status" value="1"/>
</dbReference>
<dbReference type="Proteomes" id="UP000241208">
    <property type="component" value="Unassembled WGS sequence"/>
</dbReference>
<dbReference type="GO" id="GO:0032259">
    <property type="term" value="P:methylation"/>
    <property type="evidence" value="ECO:0007669"/>
    <property type="project" value="UniProtKB-KW"/>
</dbReference>
<dbReference type="PANTHER" id="PTHR43861">
    <property type="entry name" value="TRANS-ACONITATE 2-METHYLTRANSFERASE-RELATED"/>
    <property type="match status" value="1"/>
</dbReference>
<dbReference type="InterPro" id="IPR025714">
    <property type="entry name" value="Methyltranfer_dom"/>
</dbReference>
<evidence type="ECO:0000259" key="2">
    <source>
        <dbReference type="Pfam" id="PF13847"/>
    </source>
</evidence>
<dbReference type="PANTHER" id="PTHR43861:SF3">
    <property type="entry name" value="PUTATIVE (AFU_ORTHOLOGUE AFUA_2G14390)-RELATED"/>
    <property type="match status" value="1"/>
</dbReference>
<keyword evidence="3" id="KW-0489">Methyltransferase</keyword>
<reference evidence="3 4" key="1">
    <citation type="journal article" date="2016" name="Front. Microbiol.">
        <title>Comprehensive Phylogenetic Analysis of Bovine Non-aureus Staphylococci Species Based on Whole-Genome Sequencing.</title>
        <authorList>
            <person name="Naushad S."/>
            <person name="Barkema H.W."/>
            <person name="Luby C."/>
            <person name="Condas L.A."/>
            <person name="Nobrega D.B."/>
            <person name="Carson D.A."/>
            <person name="De Buck J."/>
        </authorList>
    </citation>
    <scope>NUCLEOTIDE SEQUENCE [LARGE SCALE GENOMIC DNA]</scope>
    <source>
        <strain evidence="3 4">SNUC 3829</strain>
    </source>
</reference>
<accession>A0A2T4LV93</accession>
<dbReference type="Pfam" id="PF13847">
    <property type="entry name" value="Methyltransf_31"/>
    <property type="match status" value="1"/>
</dbReference>
<dbReference type="STRING" id="29382.BZ166_04115"/>
<dbReference type="GO" id="GO:0008168">
    <property type="term" value="F:methyltransferase activity"/>
    <property type="evidence" value="ECO:0007669"/>
    <property type="project" value="UniProtKB-KW"/>
</dbReference>
<evidence type="ECO:0000313" key="4">
    <source>
        <dbReference type="Proteomes" id="UP000241208"/>
    </source>
</evidence>
<organism evidence="3 4">
    <name type="scientific">Staphylococcus cohnii</name>
    <dbReference type="NCBI Taxonomy" id="29382"/>
    <lineage>
        <taxon>Bacteria</taxon>
        <taxon>Bacillati</taxon>
        <taxon>Bacillota</taxon>
        <taxon>Bacilli</taxon>
        <taxon>Bacillales</taxon>
        <taxon>Staphylococcaceae</taxon>
        <taxon>Staphylococcus</taxon>
        <taxon>Staphylococcus cohnii species complex</taxon>
    </lineage>
</organism>
<dbReference type="SUPFAM" id="SSF53335">
    <property type="entry name" value="S-adenosyl-L-methionine-dependent methyltransferases"/>
    <property type="match status" value="1"/>
</dbReference>
<evidence type="ECO:0000313" key="3">
    <source>
        <dbReference type="EMBL" id="PTF67299.1"/>
    </source>
</evidence>
<dbReference type="RefSeq" id="WP_107384192.1">
    <property type="nucleotide sequence ID" value="NZ_CP188078.1"/>
</dbReference>
<protein>
    <submittedName>
        <fullName evidence="3">SAM-dependent methyltransferase</fullName>
    </submittedName>
</protein>
<evidence type="ECO:0000256" key="1">
    <source>
        <dbReference type="ARBA" id="ARBA00022679"/>
    </source>
</evidence>
<sequence length="202" mass="22735">MNQSQFNQIAQNYDNDERIKLAKTISSELNLLFKKTTYDSLLDYGGGTGLVAFDIAHHFNHITILDASPKMAEICNAKIKSLNKTNIKAIEGDLLDPNKTKLHQSYDVILLSLVLLHSGNYMALLQQLATQLNRNGILIIVDFDKNENVNHPNIYNGFEQKDIHKALRKIGLSNINSHTFYQGKNIFMNKDASLFLASGQLT</sequence>
<keyword evidence="1 3" id="KW-0808">Transferase</keyword>
<proteinExistence type="predicted"/>
<dbReference type="CDD" id="cd02440">
    <property type="entry name" value="AdoMet_MTases"/>
    <property type="match status" value="1"/>
</dbReference>
<dbReference type="EMBL" id="PYZR01000010">
    <property type="protein sequence ID" value="PTF67299.1"/>
    <property type="molecule type" value="Genomic_DNA"/>
</dbReference>